<dbReference type="InterPro" id="IPR020841">
    <property type="entry name" value="PKS_Beta-ketoAc_synthase_dom"/>
</dbReference>
<comment type="similarity">
    <text evidence="3">Belongs to the thiolase-like superfamily. Beta-ketoacyl-ACP synthases family.</text>
</comment>
<gene>
    <name evidence="5" type="ORF">BJ878DRAFT_554891</name>
</gene>
<evidence type="ECO:0000256" key="3">
    <source>
        <dbReference type="RuleBase" id="RU003694"/>
    </source>
</evidence>
<keyword evidence="1" id="KW-0596">Phosphopantetheine</keyword>
<accession>A0A9P7YZS0</accession>
<organism evidence="5 6">
    <name type="scientific">Calycina marina</name>
    <dbReference type="NCBI Taxonomy" id="1763456"/>
    <lineage>
        <taxon>Eukaryota</taxon>
        <taxon>Fungi</taxon>
        <taxon>Dikarya</taxon>
        <taxon>Ascomycota</taxon>
        <taxon>Pezizomycotina</taxon>
        <taxon>Leotiomycetes</taxon>
        <taxon>Helotiales</taxon>
        <taxon>Pezizellaceae</taxon>
        <taxon>Calycina</taxon>
    </lineage>
</organism>
<evidence type="ECO:0000313" key="5">
    <source>
        <dbReference type="EMBL" id="KAG9242636.1"/>
    </source>
</evidence>
<dbReference type="InterPro" id="IPR014031">
    <property type="entry name" value="Ketoacyl_synth_C"/>
</dbReference>
<dbReference type="AlphaFoldDB" id="A0A9P7YZS0"/>
<dbReference type="GO" id="GO:0006633">
    <property type="term" value="P:fatty acid biosynthetic process"/>
    <property type="evidence" value="ECO:0007669"/>
    <property type="project" value="TreeGrafter"/>
</dbReference>
<name>A0A9P7YZS0_9HELO</name>
<dbReference type="Pfam" id="PF02801">
    <property type="entry name" value="Ketoacyl-synt_C"/>
    <property type="match status" value="1"/>
</dbReference>
<comment type="caution">
    <text evidence="5">The sequence shown here is derived from an EMBL/GenBank/DDBJ whole genome shotgun (WGS) entry which is preliminary data.</text>
</comment>
<evidence type="ECO:0000259" key="4">
    <source>
        <dbReference type="PROSITE" id="PS52004"/>
    </source>
</evidence>
<protein>
    <submittedName>
        <fullName evidence="5">Thiolase-like protein</fullName>
    </submittedName>
</protein>
<dbReference type="OrthoDB" id="3559939at2759"/>
<reference evidence="5" key="1">
    <citation type="journal article" date="2021" name="IMA Fungus">
        <title>Genomic characterization of three marine fungi, including Emericellopsis atlantica sp. nov. with signatures of a generalist lifestyle and marine biomass degradation.</title>
        <authorList>
            <person name="Hagestad O.C."/>
            <person name="Hou L."/>
            <person name="Andersen J.H."/>
            <person name="Hansen E.H."/>
            <person name="Altermark B."/>
            <person name="Li C."/>
            <person name="Kuhnert E."/>
            <person name="Cox R.J."/>
            <person name="Crous P.W."/>
            <person name="Spatafora J.W."/>
            <person name="Lail K."/>
            <person name="Amirebrahimi M."/>
            <person name="Lipzen A."/>
            <person name="Pangilinan J."/>
            <person name="Andreopoulos W."/>
            <person name="Hayes R.D."/>
            <person name="Ng V."/>
            <person name="Grigoriev I.V."/>
            <person name="Jackson S.A."/>
            <person name="Sutton T.D.S."/>
            <person name="Dobson A.D.W."/>
            <person name="Rama T."/>
        </authorList>
    </citation>
    <scope>NUCLEOTIDE SEQUENCE</scope>
    <source>
        <strain evidence="5">TRa3180A</strain>
    </source>
</reference>
<dbReference type="CDD" id="cd00833">
    <property type="entry name" value="PKS"/>
    <property type="match status" value="1"/>
</dbReference>
<keyword evidence="2" id="KW-0597">Phosphoprotein</keyword>
<dbReference type="PROSITE" id="PS52004">
    <property type="entry name" value="KS3_2"/>
    <property type="match status" value="1"/>
</dbReference>
<dbReference type="Proteomes" id="UP000887226">
    <property type="component" value="Unassembled WGS sequence"/>
</dbReference>
<dbReference type="PANTHER" id="PTHR43775">
    <property type="entry name" value="FATTY ACID SYNTHASE"/>
    <property type="match status" value="1"/>
</dbReference>
<proteinExistence type="inferred from homology"/>
<dbReference type="InterPro" id="IPR016039">
    <property type="entry name" value="Thiolase-like"/>
</dbReference>
<dbReference type="Pfam" id="PF00109">
    <property type="entry name" value="ketoacyl-synt"/>
    <property type="match status" value="2"/>
</dbReference>
<evidence type="ECO:0000256" key="1">
    <source>
        <dbReference type="ARBA" id="ARBA00022450"/>
    </source>
</evidence>
<sequence length="341" mass="36883">MRLSGCIRTSEELWDLLINKRTTRSKVPPNLFNIARFYSQIEVAGTMPIDEVHSLSDDDPRDAFDIYFSMSKKEVEAIDPQQKMLLECRWRSWLGLANRVSYVLDFRGPSCTVRTASIHSGECDSAVVAGTNLIFFPELYLSMSSQGVLAKYGGCKTFDSTAVGFCHGQGIAAVYVKALKDCGTDTVRSVIRSTASNSLIRRAYRQAALGPSDTAYFVAHGTGIKTGDLIECEAISGLFDEAGGLFLGSIKPNLGHGEGVAGITSVIAASLALEHSTIPSNINFNKLKPTIAPNKATIEIPTEPAARPASYSRPVYVNSFGVGGSYCHRSFETLPFSSISP</sequence>
<dbReference type="SUPFAM" id="SSF53901">
    <property type="entry name" value="Thiolase-like"/>
    <property type="match status" value="2"/>
</dbReference>
<dbReference type="PANTHER" id="PTHR43775:SF37">
    <property type="entry name" value="SI:DKEY-61P9.11"/>
    <property type="match status" value="1"/>
</dbReference>
<dbReference type="GO" id="GO:0044550">
    <property type="term" value="P:secondary metabolite biosynthetic process"/>
    <property type="evidence" value="ECO:0007669"/>
    <property type="project" value="TreeGrafter"/>
</dbReference>
<keyword evidence="6" id="KW-1185">Reference proteome</keyword>
<dbReference type="Gene3D" id="3.40.47.10">
    <property type="match status" value="2"/>
</dbReference>
<evidence type="ECO:0000313" key="6">
    <source>
        <dbReference type="Proteomes" id="UP000887226"/>
    </source>
</evidence>
<dbReference type="EMBL" id="MU254053">
    <property type="protein sequence ID" value="KAG9242636.1"/>
    <property type="molecule type" value="Genomic_DNA"/>
</dbReference>
<feature type="domain" description="Ketosynthase family 3 (KS3)" evidence="4">
    <location>
        <begin position="1"/>
        <end position="333"/>
    </location>
</feature>
<dbReference type="GO" id="GO:0004312">
    <property type="term" value="F:fatty acid synthase activity"/>
    <property type="evidence" value="ECO:0007669"/>
    <property type="project" value="TreeGrafter"/>
</dbReference>
<dbReference type="SMART" id="SM00825">
    <property type="entry name" value="PKS_KS"/>
    <property type="match status" value="1"/>
</dbReference>
<dbReference type="InterPro" id="IPR050091">
    <property type="entry name" value="PKS_NRPS_Biosynth_Enz"/>
</dbReference>
<evidence type="ECO:0000256" key="2">
    <source>
        <dbReference type="ARBA" id="ARBA00022553"/>
    </source>
</evidence>
<keyword evidence="3" id="KW-0808">Transferase</keyword>
<dbReference type="InterPro" id="IPR014030">
    <property type="entry name" value="Ketoacyl_synth_N"/>
</dbReference>